<evidence type="ECO:0000256" key="11">
    <source>
        <dbReference type="SAM" id="MobiDB-lite"/>
    </source>
</evidence>
<dbReference type="eggNOG" id="KOG0605">
    <property type="taxonomic scope" value="Eukaryota"/>
</dbReference>
<dbReference type="PROSITE" id="PS50011">
    <property type="entry name" value="PROTEIN_KINASE_DOM"/>
    <property type="match status" value="1"/>
</dbReference>
<evidence type="ECO:0000256" key="7">
    <source>
        <dbReference type="ARBA" id="ARBA00022840"/>
    </source>
</evidence>
<evidence type="ECO:0000313" key="13">
    <source>
        <dbReference type="EMBL" id="KND00046.1"/>
    </source>
</evidence>
<dbReference type="AlphaFoldDB" id="A0A0L0HF04"/>
<keyword evidence="7 10" id="KW-0067">ATP-binding</keyword>
<dbReference type="PANTHER" id="PTHR24356:SF417">
    <property type="entry name" value="CELL CYCLE PROTEIN KINASE DBF2-RELATED"/>
    <property type="match status" value="1"/>
</dbReference>
<dbReference type="FunCoup" id="A0A0L0HF04">
    <property type="interactions" value="54"/>
</dbReference>
<comment type="catalytic activity">
    <reaction evidence="9">
        <text>L-seryl-[protein] + ATP = O-phospho-L-seryl-[protein] + ADP + H(+)</text>
        <dbReference type="Rhea" id="RHEA:17989"/>
        <dbReference type="Rhea" id="RHEA-COMP:9863"/>
        <dbReference type="Rhea" id="RHEA-COMP:11604"/>
        <dbReference type="ChEBI" id="CHEBI:15378"/>
        <dbReference type="ChEBI" id="CHEBI:29999"/>
        <dbReference type="ChEBI" id="CHEBI:30616"/>
        <dbReference type="ChEBI" id="CHEBI:83421"/>
        <dbReference type="ChEBI" id="CHEBI:456216"/>
        <dbReference type="EC" id="2.7.11.1"/>
    </reaction>
</comment>
<dbReference type="Pfam" id="PF00433">
    <property type="entry name" value="Pkinase_C"/>
    <property type="match status" value="1"/>
</dbReference>
<evidence type="ECO:0000313" key="14">
    <source>
        <dbReference type="Proteomes" id="UP000053201"/>
    </source>
</evidence>
<proteinExistence type="predicted"/>
<keyword evidence="14" id="KW-1185">Reference proteome</keyword>
<dbReference type="InParanoid" id="A0A0L0HF04"/>
<evidence type="ECO:0000256" key="4">
    <source>
        <dbReference type="ARBA" id="ARBA00022679"/>
    </source>
</evidence>
<evidence type="ECO:0000256" key="6">
    <source>
        <dbReference type="ARBA" id="ARBA00022777"/>
    </source>
</evidence>
<evidence type="ECO:0000256" key="2">
    <source>
        <dbReference type="ARBA" id="ARBA00022527"/>
    </source>
</evidence>
<comment type="catalytic activity">
    <reaction evidence="8">
        <text>L-threonyl-[protein] + ATP = O-phospho-L-threonyl-[protein] + ADP + H(+)</text>
        <dbReference type="Rhea" id="RHEA:46608"/>
        <dbReference type="Rhea" id="RHEA-COMP:11060"/>
        <dbReference type="Rhea" id="RHEA-COMP:11605"/>
        <dbReference type="ChEBI" id="CHEBI:15378"/>
        <dbReference type="ChEBI" id="CHEBI:30013"/>
        <dbReference type="ChEBI" id="CHEBI:30616"/>
        <dbReference type="ChEBI" id="CHEBI:61977"/>
        <dbReference type="ChEBI" id="CHEBI:456216"/>
        <dbReference type="EC" id="2.7.11.1"/>
    </reaction>
</comment>
<feature type="compositionally biased region" description="Pro residues" evidence="11">
    <location>
        <begin position="92"/>
        <end position="101"/>
    </location>
</feature>
<keyword evidence="5 10" id="KW-0547">Nucleotide-binding</keyword>
<feature type="domain" description="Protein kinase" evidence="12">
    <location>
        <begin position="232"/>
        <end position="532"/>
    </location>
</feature>
<dbReference type="InterPro" id="IPR000719">
    <property type="entry name" value="Prot_kinase_dom"/>
</dbReference>
<keyword evidence="4" id="KW-0808">Transferase</keyword>
<evidence type="ECO:0000259" key="12">
    <source>
        <dbReference type="PROSITE" id="PS50011"/>
    </source>
</evidence>
<evidence type="ECO:0000256" key="5">
    <source>
        <dbReference type="ARBA" id="ARBA00022741"/>
    </source>
</evidence>
<dbReference type="STRING" id="645134.A0A0L0HF04"/>
<dbReference type="Pfam" id="PF00069">
    <property type="entry name" value="Pkinase"/>
    <property type="match status" value="2"/>
</dbReference>
<dbReference type="GO" id="GO:0005524">
    <property type="term" value="F:ATP binding"/>
    <property type="evidence" value="ECO:0007669"/>
    <property type="project" value="UniProtKB-UniRule"/>
</dbReference>
<feature type="region of interest" description="Disordered" evidence="11">
    <location>
        <begin position="1"/>
        <end position="56"/>
    </location>
</feature>
<feature type="binding site" evidence="10">
    <location>
        <position position="261"/>
    </location>
    <ligand>
        <name>ATP</name>
        <dbReference type="ChEBI" id="CHEBI:30616"/>
    </ligand>
</feature>
<dbReference type="PROSITE" id="PS00107">
    <property type="entry name" value="PROTEIN_KINASE_ATP"/>
    <property type="match status" value="1"/>
</dbReference>
<dbReference type="InterPro" id="IPR017892">
    <property type="entry name" value="Pkinase_C"/>
</dbReference>
<dbReference type="GeneID" id="27687841"/>
<dbReference type="FunFam" id="1.10.510.10:FF:000024">
    <property type="entry name" value="Probable serine/threonine-protein kinase cot-1"/>
    <property type="match status" value="1"/>
</dbReference>
<dbReference type="InterPro" id="IPR011009">
    <property type="entry name" value="Kinase-like_dom_sf"/>
</dbReference>
<dbReference type="PROSITE" id="PS00108">
    <property type="entry name" value="PROTEIN_KINASE_ST"/>
    <property type="match status" value="1"/>
</dbReference>
<dbReference type="OrthoDB" id="18472at2759"/>
<evidence type="ECO:0000256" key="1">
    <source>
        <dbReference type="ARBA" id="ARBA00012513"/>
    </source>
</evidence>
<evidence type="ECO:0000256" key="3">
    <source>
        <dbReference type="ARBA" id="ARBA00022553"/>
    </source>
</evidence>
<reference evidence="13 14" key="1">
    <citation type="submission" date="2009-08" db="EMBL/GenBank/DDBJ databases">
        <title>The Genome Sequence of Spizellomyces punctatus strain DAOM BR117.</title>
        <authorList>
            <consortium name="The Broad Institute Genome Sequencing Platform"/>
            <person name="Russ C."/>
            <person name="Cuomo C."/>
            <person name="Shea T."/>
            <person name="Young S.K."/>
            <person name="Zeng Q."/>
            <person name="Koehrsen M."/>
            <person name="Haas B."/>
            <person name="Borodovsky M."/>
            <person name="Guigo R."/>
            <person name="Alvarado L."/>
            <person name="Berlin A."/>
            <person name="Bochicchio J."/>
            <person name="Borenstein D."/>
            <person name="Chapman S."/>
            <person name="Chen Z."/>
            <person name="Engels R."/>
            <person name="Freedman E."/>
            <person name="Gellesch M."/>
            <person name="Goldberg J."/>
            <person name="Griggs A."/>
            <person name="Gujja S."/>
            <person name="Heiman D."/>
            <person name="Hepburn T."/>
            <person name="Howarth C."/>
            <person name="Jen D."/>
            <person name="Larson L."/>
            <person name="Lewis B."/>
            <person name="Mehta T."/>
            <person name="Park D."/>
            <person name="Pearson M."/>
            <person name="Roberts A."/>
            <person name="Saif S."/>
            <person name="Shenoy N."/>
            <person name="Sisk P."/>
            <person name="Stolte C."/>
            <person name="Sykes S."/>
            <person name="Thomson T."/>
            <person name="Walk T."/>
            <person name="White J."/>
            <person name="Yandava C."/>
            <person name="Burger G."/>
            <person name="Gray M.W."/>
            <person name="Holland P.W.H."/>
            <person name="King N."/>
            <person name="Lang F.B.F."/>
            <person name="Roger A.J."/>
            <person name="Ruiz-Trillo I."/>
            <person name="Lander E."/>
            <person name="Nusbaum C."/>
        </authorList>
    </citation>
    <scope>NUCLEOTIDE SEQUENCE [LARGE SCALE GENOMIC DNA]</scope>
    <source>
        <strain evidence="13 14">DAOM BR117</strain>
    </source>
</reference>
<dbReference type="VEuPathDB" id="FungiDB:SPPG_04390"/>
<evidence type="ECO:0000256" key="10">
    <source>
        <dbReference type="PROSITE-ProRule" id="PRU10141"/>
    </source>
</evidence>
<dbReference type="PANTHER" id="PTHR24356">
    <property type="entry name" value="SERINE/THREONINE-PROTEIN KINASE"/>
    <property type="match status" value="1"/>
</dbReference>
<feature type="compositionally biased region" description="Pro residues" evidence="11">
    <location>
        <begin position="16"/>
        <end position="32"/>
    </location>
</feature>
<dbReference type="EC" id="2.7.11.1" evidence="1"/>
<dbReference type="SMART" id="SM00220">
    <property type="entry name" value="S_TKc"/>
    <property type="match status" value="1"/>
</dbReference>
<keyword evidence="6 13" id="KW-0418">Kinase</keyword>
<feature type="compositionally biased region" description="Low complexity" evidence="11">
    <location>
        <begin position="1"/>
        <end position="15"/>
    </location>
</feature>
<dbReference type="Gene3D" id="3.30.200.20">
    <property type="entry name" value="Phosphorylase Kinase, domain 1"/>
    <property type="match status" value="1"/>
</dbReference>
<dbReference type="Gene3D" id="1.10.510.10">
    <property type="entry name" value="Transferase(Phosphotransferase) domain 1"/>
    <property type="match status" value="1"/>
</dbReference>
<gene>
    <name evidence="13" type="ORF">SPPG_04390</name>
</gene>
<dbReference type="InterPro" id="IPR008271">
    <property type="entry name" value="Ser/Thr_kinase_AS"/>
</dbReference>
<dbReference type="EMBL" id="KQ257456">
    <property type="protein sequence ID" value="KND00046.1"/>
    <property type="molecule type" value="Genomic_DNA"/>
</dbReference>
<dbReference type="GO" id="GO:0004674">
    <property type="term" value="F:protein serine/threonine kinase activity"/>
    <property type="evidence" value="ECO:0007669"/>
    <property type="project" value="UniProtKB-KW"/>
</dbReference>
<dbReference type="GO" id="GO:0005816">
    <property type="term" value="C:spindle pole body"/>
    <property type="evidence" value="ECO:0007669"/>
    <property type="project" value="TreeGrafter"/>
</dbReference>
<dbReference type="Proteomes" id="UP000053201">
    <property type="component" value="Unassembled WGS sequence"/>
</dbReference>
<feature type="region of interest" description="Disordered" evidence="11">
    <location>
        <begin position="69"/>
        <end position="129"/>
    </location>
</feature>
<dbReference type="FunFam" id="3.30.200.20:FF:000109">
    <property type="entry name" value="Non-specific serine/threonine protein kinase"/>
    <property type="match status" value="1"/>
</dbReference>
<organism evidence="13 14">
    <name type="scientific">Spizellomyces punctatus (strain DAOM BR117)</name>
    <dbReference type="NCBI Taxonomy" id="645134"/>
    <lineage>
        <taxon>Eukaryota</taxon>
        <taxon>Fungi</taxon>
        <taxon>Fungi incertae sedis</taxon>
        <taxon>Chytridiomycota</taxon>
        <taxon>Chytridiomycota incertae sedis</taxon>
        <taxon>Chytridiomycetes</taxon>
        <taxon>Spizellomycetales</taxon>
        <taxon>Spizellomycetaceae</taxon>
        <taxon>Spizellomyces</taxon>
    </lineage>
</organism>
<dbReference type="InterPro" id="IPR050236">
    <property type="entry name" value="Ser_Thr_kinase_AGC"/>
</dbReference>
<keyword evidence="3" id="KW-0597">Phosphoprotein</keyword>
<dbReference type="InterPro" id="IPR017441">
    <property type="entry name" value="Protein_kinase_ATP_BS"/>
</dbReference>
<evidence type="ECO:0000256" key="8">
    <source>
        <dbReference type="ARBA" id="ARBA00047899"/>
    </source>
</evidence>
<evidence type="ECO:0000256" key="9">
    <source>
        <dbReference type="ARBA" id="ARBA00048679"/>
    </source>
</evidence>
<keyword evidence="2" id="KW-0723">Serine/threonine-protein kinase</keyword>
<name>A0A0L0HF04_SPIPD</name>
<accession>A0A0L0HF04</accession>
<sequence>MLSNIPRPAGAAPLAAAPPVPPRRAHPLPAPPATESQVQQPRTRIPVPIHHIPTSQDRLTDAMASMTFSDKTQSLPRMDKKGKAPVGMVVKPAPPPKPTRPARPARHASPAAEEQEVTCKSHKGNPSMVTLRDQRPQTVHAVGSSRREADEPFTPSAGTRRRCEMTNVYFLDYYFDLLSYLDQRKQRLQRFKEDMRERRCTEEQYNTEWNYLCGKERAHLRKRRTRTRLANFSIITQVGQGGYGQVFLAKKNDTKELCALKKMSKKLLHKLGEIQHILTERDILTRTNSPWLVKLLYAFQDYEHVYLAMEYVPGGDMRTLLNNSGVLKEEHARFYVAEMFVAVGELHRLGYIHRDLKPENFLIDASGHLKLTDFGLSRGALSPAVVESLRVKLDKVKDMPLTHLSTAERRSIHKSIRREDMQAYSLVGSPDYMAPEVLMNNKAGYGLAVDYWSIGCILFECLVGYPPFTAPTTDDVWVNVYHWEKVLERPHYTGADEEFNLTDTAWSLVKSLITHTQNRLASLSQVTSHPFFASTNFGILRADDPAHPPPFIPTLKAETDTTYFDDFEDPKDMAMYKEVQDRMKDMEKKGAPKGDVGMLRREFVGFTFKHKEAVGWDGGEATNEGYTGTTMF</sequence>
<dbReference type="SUPFAM" id="SSF56112">
    <property type="entry name" value="Protein kinase-like (PK-like)"/>
    <property type="match status" value="1"/>
</dbReference>
<dbReference type="CDD" id="cd05600">
    <property type="entry name" value="STKc_Sid2p_like"/>
    <property type="match status" value="1"/>
</dbReference>
<dbReference type="OMA" id="KLRVDQF"/>
<dbReference type="RefSeq" id="XP_016608085.1">
    <property type="nucleotide sequence ID" value="XM_016752629.1"/>
</dbReference>
<dbReference type="GO" id="GO:0007010">
    <property type="term" value="P:cytoskeleton organization"/>
    <property type="evidence" value="ECO:0007669"/>
    <property type="project" value="UniProtKB-ARBA"/>
</dbReference>
<protein>
    <recommendedName>
        <fullName evidence="1">non-specific serine/threonine protein kinase</fullName>
        <ecNumber evidence="1">2.7.11.1</ecNumber>
    </recommendedName>
</protein>
<dbReference type="GO" id="GO:0035556">
    <property type="term" value="P:intracellular signal transduction"/>
    <property type="evidence" value="ECO:0007669"/>
    <property type="project" value="TreeGrafter"/>
</dbReference>